<feature type="domain" description="DUF7227" evidence="1">
    <location>
        <begin position="12"/>
        <end position="235"/>
    </location>
</feature>
<dbReference type="EMBL" id="PP438412">
    <property type="protein sequence ID" value="XAI95431.1"/>
    <property type="molecule type" value="Genomic_DNA"/>
</dbReference>
<sequence>MATTQAEQSGVTLVTNSQNAKLGQGVWATYVSQVTCPLSCPFRGNGCYAEAGHMRFVSTRLNRAQVTPDEVIATEADKIRAVTYWGPGRIHVVGDATTDKQAAMLADAVAHYQKRWTAKAMPKPPVWTYTHGHETRRESWGSISVLRSCENVSQVRKAFDDGFAAALVIVCESDKAFPHPEDNSITVVPCPQQTRPGVTCASCGLCARDELLRAKRIAIGFTPHGAAKRRVLEVIASQ</sequence>
<dbReference type="InterPro" id="IPR055651">
    <property type="entry name" value="DUF7227"/>
</dbReference>
<organism evidence="2 3">
    <name type="scientific">Microcystis phage Mvi-JY20</name>
    <dbReference type="NCBI Taxonomy" id="3128146"/>
    <lineage>
        <taxon>Viruses</taxon>
        <taxon>Duplodnaviria</taxon>
        <taxon>Heunggongvirae</taxon>
        <taxon>Uroviricota</taxon>
        <taxon>Caudoviricetes</taxon>
    </lineage>
</organism>
<accession>A0AAX4QGS7</accession>
<dbReference type="Pfam" id="PF23872">
    <property type="entry name" value="DUF7227"/>
    <property type="match status" value="1"/>
</dbReference>
<evidence type="ECO:0000313" key="2">
    <source>
        <dbReference type="EMBL" id="XAI95431.1"/>
    </source>
</evidence>
<evidence type="ECO:0000259" key="1">
    <source>
        <dbReference type="Pfam" id="PF23872"/>
    </source>
</evidence>
<proteinExistence type="predicted"/>
<name>A0AAX4QGS7_9CAUD</name>
<protein>
    <recommendedName>
        <fullName evidence="1">DUF7227 domain-containing protein</fullName>
    </recommendedName>
</protein>
<dbReference type="Proteomes" id="UP001459105">
    <property type="component" value="Segment"/>
</dbReference>
<reference evidence="2" key="1">
    <citation type="submission" date="2024-03" db="EMBL/GenBank/DDBJ databases">
        <authorList>
            <person name="Lin W."/>
            <person name="Li D."/>
            <person name="Tong Y."/>
        </authorList>
    </citation>
    <scope>NUCLEOTIDE SEQUENCE</scope>
</reference>
<evidence type="ECO:0000313" key="3">
    <source>
        <dbReference type="Proteomes" id="UP001459105"/>
    </source>
</evidence>